<dbReference type="PANTHER" id="PTHR47816:SF4">
    <property type="entry name" value="RIBOSOMAL RNA SMALL SUBUNIT METHYLTRANSFERASE C"/>
    <property type="match status" value="1"/>
</dbReference>
<accession>A0A0R1VRU8</accession>
<reference evidence="4 5" key="1">
    <citation type="journal article" date="2015" name="Genome Announc.">
        <title>Expanding the biotechnology potential of lactobacilli through comparative genomics of 213 strains and associated genera.</title>
        <authorList>
            <person name="Sun Z."/>
            <person name="Harris H.M."/>
            <person name="McCann A."/>
            <person name="Guo C."/>
            <person name="Argimon S."/>
            <person name="Zhang W."/>
            <person name="Yang X."/>
            <person name="Jeffery I.B."/>
            <person name="Cooney J.C."/>
            <person name="Kagawa T.F."/>
            <person name="Liu W."/>
            <person name="Song Y."/>
            <person name="Salvetti E."/>
            <person name="Wrobel A."/>
            <person name="Rasinkangas P."/>
            <person name="Parkhill J."/>
            <person name="Rea M.C."/>
            <person name="O'Sullivan O."/>
            <person name="Ritari J."/>
            <person name="Douillard F.P."/>
            <person name="Paul Ross R."/>
            <person name="Yang R."/>
            <person name="Briner A.E."/>
            <person name="Felis G.E."/>
            <person name="de Vos W.M."/>
            <person name="Barrangou R."/>
            <person name="Klaenhammer T.R."/>
            <person name="Caufield P.W."/>
            <person name="Cui Y."/>
            <person name="Zhang H."/>
            <person name="O'Toole P.W."/>
        </authorList>
    </citation>
    <scope>NUCLEOTIDE SEQUENCE [LARGE SCALE GENOMIC DNA]</scope>
    <source>
        <strain evidence="4 5">DSM 18630</strain>
    </source>
</reference>
<organism evidence="4 5">
    <name type="scientific">Liquorilactobacillus ghanensis DSM 18630</name>
    <dbReference type="NCBI Taxonomy" id="1423750"/>
    <lineage>
        <taxon>Bacteria</taxon>
        <taxon>Bacillati</taxon>
        <taxon>Bacillota</taxon>
        <taxon>Bacilli</taxon>
        <taxon>Lactobacillales</taxon>
        <taxon>Lactobacillaceae</taxon>
        <taxon>Liquorilactobacillus</taxon>
    </lineage>
</organism>
<dbReference type="GeneID" id="98318785"/>
<name>A0A0R1VRU8_9LACO</name>
<feature type="domain" description="Methyltransferase small" evidence="3">
    <location>
        <begin position="28"/>
        <end position="198"/>
    </location>
</feature>
<dbReference type="InterPro" id="IPR046977">
    <property type="entry name" value="RsmC/RlmG"/>
</dbReference>
<dbReference type="EMBL" id="AZGB01000015">
    <property type="protein sequence ID" value="KRM06603.1"/>
    <property type="molecule type" value="Genomic_DNA"/>
</dbReference>
<dbReference type="Gene3D" id="3.40.50.150">
    <property type="entry name" value="Vaccinia Virus protein VP39"/>
    <property type="match status" value="1"/>
</dbReference>
<evidence type="ECO:0000256" key="1">
    <source>
        <dbReference type="ARBA" id="ARBA00022603"/>
    </source>
</evidence>
<dbReference type="InterPro" id="IPR007848">
    <property type="entry name" value="Small_mtfrase_dom"/>
</dbReference>
<proteinExistence type="predicted"/>
<dbReference type="InterPro" id="IPR029063">
    <property type="entry name" value="SAM-dependent_MTases_sf"/>
</dbReference>
<dbReference type="PANTHER" id="PTHR47816">
    <property type="entry name" value="RIBOSOMAL RNA SMALL SUBUNIT METHYLTRANSFERASE C"/>
    <property type="match status" value="1"/>
</dbReference>
<protein>
    <submittedName>
        <fullName evidence="4">16S RNA methylase</fullName>
    </submittedName>
</protein>
<evidence type="ECO:0000313" key="5">
    <source>
        <dbReference type="Proteomes" id="UP000051451"/>
    </source>
</evidence>
<dbReference type="STRING" id="1423750.FC89_GL000756"/>
<dbReference type="Proteomes" id="UP000051451">
    <property type="component" value="Unassembled WGS sequence"/>
</dbReference>
<evidence type="ECO:0000313" key="4">
    <source>
        <dbReference type="EMBL" id="KRM06603.1"/>
    </source>
</evidence>
<dbReference type="OrthoDB" id="9764961at2"/>
<dbReference type="PATRIC" id="fig|1423750.3.peg.777"/>
<dbReference type="GO" id="GO:0032259">
    <property type="term" value="P:methylation"/>
    <property type="evidence" value="ECO:0007669"/>
    <property type="project" value="UniProtKB-KW"/>
</dbReference>
<dbReference type="SUPFAM" id="SSF53335">
    <property type="entry name" value="S-adenosyl-L-methionine-dependent methyltransferases"/>
    <property type="match status" value="1"/>
</dbReference>
<evidence type="ECO:0000256" key="2">
    <source>
        <dbReference type="ARBA" id="ARBA00022679"/>
    </source>
</evidence>
<evidence type="ECO:0000259" key="3">
    <source>
        <dbReference type="Pfam" id="PF05175"/>
    </source>
</evidence>
<dbReference type="Pfam" id="PF05175">
    <property type="entry name" value="MTS"/>
    <property type="match status" value="1"/>
</dbReference>
<dbReference type="AlphaFoldDB" id="A0A0R1VRU8"/>
<comment type="caution">
    <text evidence="4">The sequence shown here is derived from an EMBL/GenBank/DDBJ whole genome shotgun (WGS) entry which is preliminary data.</text>
</comment>
<dbReference type="CDD" id="cd02440">
    <property type="entry name" value="AdoMet_MTases"/>
    <property type="match status" value="1"/>
</dbReference>
<keyword evidence="1 4" id="KW-0489">Methyltransferase</keyword>
<keyword evidence="5" id="KW-1185">Reference proteome</keyword>
<gene>
    <name evidence="4" type="ORF">FC89_GL000756</name>
</gene>
<dbReference type="RefSeq" id="WP_057871507.1">
    <property type="nucleotide sequence ID" value="NZ_AZGB01000015.1"/>
</dbReference>
<keyword evidence="2" id="KW-0808">Transferase</keyword>
<dbReference type="GO" id="GO:0008757">
    <property type="term" value="F:S-adenosylmethionine-dependent methyltransferase activity"/>
    <property type="evidence" value="ECO:0007669"/>
    <property type="project" value="InterPro"/>
</dbReference>
<sequence length="208" mass="23043">MTNYYFSQNPEVVHHEKQRTVELLGEQLNFITDNGVFSKNRIDYGSRALLTATAKISFSTQAKILDVGCGYGAIGLTLAKKFSTVSVDMVDINQLALELAQKNADLNQLSNVKIWNSDAYTQVTATDYQLIITNPPIRAGKKVVHRILAQAKEHLQVGGQLLAVIQKKQGAPSAQKKLQEVFGNCQVIARDKGYFILQSCKQRNDESA</sequence>